<gene>
    <name evidence="1" type="ordered locus">Halha_1460</name>
</gene>
<name>L0KA51_HALHC</name>
<reference evidence="2" key="1">
    <citation type="submission" date="2012-02" db="EMBL/GenBank/DDBJ databases">
        <title>The complete genome of Halobacteroides halobius DSM 5150.</title>
        <authorList>
            <person name="Lucas S."/>
            <person name="Copeland A."/>
            <person name="Lapidus A."/>
            <person name="Glavina del Rio T."/>
            <person name="Dalin E."/>
            <person name="Tice H."/>
            <person name="Bruce D."/>
            <person name="Goodwin L."/>
            <person name="Pitluck S."/>
            <person name="Peters L."/>
            <person name="Mikhailova N."/>
            <person name="Gu W."/>
            <person name="Kyrpides N."/>
            <person name="Mavromatis K."/>
            <person name="Ivanova N."/>
            <person name="Brettin T."/>
            <person name="Detter J.C."/>
            <person name="Han C."/>
            <person name="Larimer F."/>
            <person name="Land M."/>
            <person name="Hauser L."/>
            <person name="Markowitz V."/>
            <person name="Cheng J.-F."/>
            <person name="Hugenholtz P."/>
            <person name="Woyke T."/>
            <person name="Wu D."/>
            <person name="Tindall B."/>
            <person name="Pomrenke H."/>
            <person name="Brambilla E."/>
            <person name="Klenk H.-P."/>
            <person name="Eisen J.A."/>
        </authorList>
    </citation>
    <scope>NUCLEOTIDE SEQUENCE [LARGE SCALE GENOMIC DNA]</scope>
    <source>
        <strain evidence="2">ATCC 35273 / DSM 5150 / MD-1</strain>
    </source>
</reference>
<sequence length="40" mass="4843">MSCHTKNDNSIKQFVNQEISIQEYIQSLFSLARERDDYYQ</sequence>
<dbReference type="RefSeq" id="WP_015327127.1">
    <property type="nucleotide sequence ID" value="NC_019978.1"/>
</dbReference>
<dbReference type="HOGENOM" id="CLU_3290534_0_0_9"/>
<dbReference type="EMBL" id="CP003359">
    <property type="protein sequence ID" value="AGB41405.1"/>
    <property type="molecule type" value="Genomic_DNA"/>
</dbReference>
<accession>L0KA51</accession>
<dbReference type="AlphaFoldDB" id="L0KA51"/>
<evidence type="ECO:0000313" key="2">
    <source>
        <dbReference type="Proteomes" id="UP000010880"/>
    </source>
</evidence>
<organism evidence="1 2">
    <name type="scientific">Halobacteroides halobius (strain ATCC 35273 / DSM 5150 / MD-1)</name>
    <dbReference type="NCBI Taxonomy" id="748449"/>
    <lineage>
        <taxon>Bacteria</taxon>
        <taxon>Bacillati</taxon>
        <taxon>Bacillota</taxon>
        <taxon>Clostridia</taxon>
        <taxon>Halanaerobiales</taxon>
        <taxon>Halobacteroidaceae</taxon>
        <taxon>Halobacteroides</taxon>
    </lineage>
</organism>
<keyword evidence="2" id="KW-1185">Reference proteome</keyword>
<dbReference type="KEGG" id="hhl:Halha_1460"/>
<dbReference type="Proteomes" id="UP000010880">
    <property type="component" value="Chromosome"/>
</dbReference>
<evidence type="ECO:0000313" key="1">
    <source>
        <dbReference type="EMBL" id="AGB41405.1"/>
    </source>
</evidence>
<proteinExistence type="predicted"/>
<protein>
    <submittedName>
        <fullName evidence="1">Uncharacterized protein</fullName>
    </submittedName>
</protein>